<comment type="caution">
    <text evidence="7">The sequence shown here is derived from an EMBL/GenBank/DDBJ whole genome shotgun (WGS) entry which is preliminary data.</text>
</comment>
<name>A0ABT9NN97_9ACTN</name>
<dbReference type="EMBL" id="JAUSQM010000001">
    <property type="protein sequence ID" value="MDP9821902.1"/>
    <property type="molecule type" value="Genomic_DNA"/>
</dbReference>
<keyword evidence="4 7" id="KW-0067">ATP-binding</keyword>
<dbReference type="SUPFAM" id="SSF52540">
    <property type="entry name" value="P-loop containing nucleoside triphosphate hydrolases"/>
    <property type="match status" value="1"/>
</dbReference>
<dbReference type="RefSeq" id="WP_068117909.1">
    <property type="nucleotide sequence ID" value="NZ_CCXJ01000112.1"/>
</dbReference>
<dbReference type="Proteomes" id="UP001240447">
    <property type="component" value="Unassembled WGS sequence"/>
</dbReference>
<protein>
    <submittedName>
        <fullName evidence="7">Branched-chain amino acid transport system ATP-binding protein</fullName>
    </submittedName>
</protein>
<dbReference type="GO" id="GO:0005524">
    <property type="term" value="F:ATP binding"/>
    <property type="evidence" value="ECO:0007669"/>
    <property type="project" value="UniProtKB-KW"/>
</dbReference>
<dbReference type="InterPro" id="IPR003439">
    <property type="entry name" value="ABC_transporter-like_ATP-bd"/>
</dbReference>
<evidence type="ECO:0000256" key="4">
    <source>
        <dbReference type="ARBA" id="ARBA00022840"/>
    </source>
</evidence>
<dbReference type="Pfam" id="PF00005">
    <property type="entry name" value="ABC_tran"/>
    <property type="match status" value="1"/>
</dbReference>
<dbReference type="PANTHER" id="PTHR43820:SF4">
    <property type="entry name" value="HIGH-AFFINITY BRANCHED-CHAIN AMINO ACID TRANSPORT ATP-BINDING PROTEIN LIVF"/>
    <property type="match status" value="1"/>
</dbReference>
<evidence type="ECO:0000259" key="6">
    <source>
        <dbReference type="PROSITE" id="PS50893"/>
    </source>
</evidence>
<dbReference type="SMART" id="SM00382">
    <property type="entry name" value="AAA"/>
    <property type="match status" value="1"/>
</dbReference>
<evidence type="ECO:0000313" key="7">
    <source>
        <dbReference type="EMBL" id="MDP9821902.1"/>
    </source>
</evidence>
<dbReference type="Gene3D" id="3.40.50.300">
    <property type="entry name" value="P-loop containing nucleotide triphosphate hydrolases"/>
    <property type="match status" value="1"/>
</dbReference>
<evidence type="ECO:0000256" key="3">
    <source>
        <dbReference type="ARBA" id="ARBA00022741"/>
    </source>
</evidence>
<dbReference type="InterPro" id="IPR052156">
    <property type="entry name" value="BCAA_Transport_ATP-bd_LivF"/>
</dbReference>
<keyword evidence="5" id="KW-0029">Amino-acid transport</keyword>
<accession>A0ABT9NN97</accession>
<proteinExistence type="inferred from homology"/>
<dbReference type="PROSITE" id="PS50893">
    <property type="entry name" value="ABC_TRANSPORTER_2"/>
    <property type="match status" value="1"/>
</dbReference>
<evidence type="ECO:0000313" key="8">
    <source>
        <dbReference type="Proteomes" id="UP001240447"/>
    </source>
</evidence>
<evidence type="ECO:0000256" key="1">
    <source>
        <dbReference type="ARBA" id="ARBA00005417"/>
    </source>
</evidence>
<organism evidence="7 8">
    <name type="scientific">Nocardioides massiliensis</name>
    <dbReference type="NCBI Taxonomy" id="1325935"/>
    <lineage>
        <taxon>Bacteria</taxon>
        <taxon>Bacillati</taxon>
        <taxon>Actinomycetota</taxon>
        <taxon>Actinomycetes</taxon>
        <taxon>Propionibacteriales</taxon>
        <taxon>Nocardioidaceae</taxon>
        <taxon>Nocardioides</taxon>
    </lineage>
</organism>
<dbReference type="InterPro" id="IPR027417">
    <property type="entry name" value="P-loop_NTPase"/>
</dbReference>
<keyword evidence="2" id="KW-0813">Transport</keyword>
<keyword evidence="3" id="KW-0547">Nucleotide-binding</keyword>
<reference evidence="7 8" key="1">
    <citation type="submission" date="2023-07" db="EMBL/GenBank/DDBJ databases">
        <title>Sequencing the genomes of 1000 actinobacteria strains.</title>
        <authorList>
            <person name="Klenk H.-P."/>
        </authorList>
    </citation>
    <scope>NUCLEOTIDE SEQUENCE [LARGE SCALE GENOMIC DNA]</scope>
    <source>
        <strain evidence="7 8">GD13</strain>
    </source>
</reference>
<comment type="similarity">
    <text evidence="1">Belongs to the ABC transporter superfamily.</text>
</comment>
<evidence type="ECO:0000256" key="2">
    <source>
        <dbReference type="ARBA" id="ARBA00022448"/>
    </source>
</evidence>
<dbReference type="PANTHER" id="PTHR43820">
    <property type="entry name" value="HIGH-AFFINITY BRANCHED-CHAIN AMINO ACID TRANSPORT ATP-BINDING PROTEIN LIVF"/>
    <property type="match status" value="1"/>
</dbReference>
<dbReference type="InterPro" id="IPR003593">
    <property type="entry name" value="AAA+_ATPase"/>
</dbReference>
<evidence type="ECO:0000256" key="5">
    <source>
        <dbReference type="ARBA" id="ARBA00022970"/>
    </source>
</evidence>
<dbReference type="CDD" id="cd03224">
    <property type="entry name" value="ABC_TM1139_LivF_branched"/>
    <property type="match status" value="1"/>
</dbReference>
<sequence length="247" mass="26316">MLEARGVAAGYGSVDVLRGIDLTLAQDEVVAVVGANGAGKSTLVRTLTGLLTARSGTITMDGDAITTTSAHARARRGLVMVPEGRRLFASLTVQENVDLGRSARAGRSDVDPFEVLGDIFPILAERAHQRAGLLSGGEQQQVALARALVGRPRYLLLDEPSLGLSPALTTRLFQTVAKIREHLPVGILLVEQMVDRALELADRAYVIERGQVVLEGPASEVAASGEVQRAYLGEVGSREEQRGEETR</sequence>
<keyword evidence="8" id="KW-1185">Reference proteome</keyword>
<feature type="domain" description="ABC transporter" evidence="6">
    <location>
        <begin position="2"/>
        <end position="234"/>
    </location>
</feature>
<gene>
    <name evidence="7" type="ORF">J2S59_001711</name>
</gene>